<protein>
    <submittedName>
        <fullName evidence="1">DUF1934 domain-containing protein</fullName>
    </submittedName>
</protein>
<name>A0A9D1XP30_9FIRM</name>
<dbReference type="AlphaFoldDB" id="A0A9D1XP30"/>
<dbReference type="SUPFAM" id="SSF50814">
    <property type="entry name" value="Lipocalins"/>
    <property type="match status" value="1"/>
</dbReference>
<proteinExistence type="predicted"/>
<sequence length="126" mass="15161">MKKLIKLNYHSVFKYENDKESFKYNGAAFLEELDDKTIISYEDKTKIKFILKKDEVFLHNDASVLHLHKNRVILNHYQTEYGILKLQTRLINYEYDNTIKIKYALYDGMNLISEVYILLNYQILEN</sequence>
<reference evidence="1" key="1">
    <citation type="journal article" date="2021" name="PeerJ">
        <title>Extensive microbial diversity within the chicken gut microbiome revealed by metagenomics and culture.</title>
        <authorList>
            <person name="Gilroy R."/>
            <person name="Ravi A."/>
            <person name="Getino M."/>
            <person name="Pursley I."/>
            <person name="Horton D.L."/>
            <person name="Alikhan N.F."/>
            <person name="Baker D."/>
            <person name="Gharbi K."/>
            <person name="Hall N."/>
            <person name="Watson M."/>
            <person name="Adriaenssens E.M."/>
            <person name="Foster-Nyarko E."/>
            <person name="Jarju S."/>
            <person name="Secka A."/>
            <person name="Antonio M."/>
            <person name="Oren A."/>
            <person name="Chaudhuri R.R."/>
            <person name="La Ragione R."/>
            <person name="Hildebrand F."/>
            <person name="Pallen M.J."/>
        </authorList>
    </citation>
    <scope>NUCLEOTIDE SEQUENCE</scope>
    <source>
        <strain evidence="1">ChiGjej1B1-14440</strain>
    </source>
</reference>
<dbReference type="Gene3D" id="2.40.128.20">
    <property type="match status" value="1"/>
</dbReference>
<reference evidence="1" key="2">
    <citation type="submission" date="2021-04" db="EMBL/GenBank/DDBJ databases">
        <authorList>
            <person name="Gilroy R."/>
        </authorList>
    </citation>
    <scope>NUCLEOTIDE SEQUENCE</scope>
    <source>
        <strain evidence="1">ChiGjej1B1-14440</strain>
    </source>
</reference>
<organism evidence="1 2">
    <name type="scientific">Candidatus Erysipelatoclostridium merdavium</name>
    <dbReference type="NCBI Taxonomy" id="2838566"/>
    <lineage>
        <taxon>Bacteria</taxon>
        <taxon>Bacillati</taxon>
        <taxon>Bacillota</taxon>
        <taxon>Erysipelotrichia</taxon>
        <taxon>Erysipelotrichales</taxon>
        <taxon>Erysipelotrichales incertae sedis</taxon>
    </lineage>
</organism>
<dbReference type="Proteomes" id="UP000886724">
    <property type="component" value="Unassembled WGS sequence"/>
</dbReference>
<dbReference type="InterPro" id="IPR015231">
    <property type="entry name" value="DUF1934"/>
</dbReference>
<evidence type="ECO:0000313" key="2">
    <source>
        <dbReference type="Proteomes" id="UP000886724"/>
    </source>
</evidence>
<gene>
    <name evidence="1" type="ORF">H9980_05795</name>
</gene>
<dbReference type="EMBL" id="DXET01000133">
    <property type="protein sequence ID" value="HIX81470.1"/>
    <property type="molecule type" value="Genomic_DNA"/>
</dbReference>
<comment type="caution">
    <text evidence="1">The sequence shown here is derived from an EMBL/GenBank/DDBJ whole genome shotgun (WGS) entry which is preliminary data.</text>
</comment>
<accession>A0A9D1XP30</accession>
<dbReference type="InterPro" id="IPR012674">
    <property type="entry name" value="Calycin"/>
</dbReference>
<evidence type="ECO:0000313" key="1">
    <source>
        <dbReference type="EMBL" id="HIX81470.1"/>
    </source>
</evidence>
<dbReference type="Pfam" id="PF09148">
    <property type="entry name" value="DUF1934"/>
    <property type="match status" value="1"/>
</dbReference>